<dbReference type="GeneID" id="20715567"/>
<dbReference type="Proteomes" id="UP000003786">
    <property type="component" value="Chromosome 3"/>
</dbReference>
<protein>
    <submittedName>
        <fullName evidence="2">Uncharacterized protein</fullName>
    </submittedName>
</protein>
<dbReference type="RefSeq" id="XP_009691425.1">
    <property type="nucleotide sequence ID" value="XM_009693130.1"/>
</dbReference>
<evidence type="ECO:0000313" key="2">
    <source>
        <dbReference type="EMBL" id="BAM41124.1"/>
    </source>
</evidence>
<organism evidence="2 3">
    <name type="scientific">Theileria orientalis strain Shintoku</name>
    <dbReference type="NCBI Taxonomy" id="869250"/>
    <lineage>
        <taxon>Eukaryota</taxon>
        <taxon>Sar</taxon>
        <taxon>Alveolata</taxon>
        <taxon>Apicomplexa</taxon>
        <taxon>Aconoidasida</taxon>
        <taxon>Piroplasmida</taxon>
        <taxon>Theileriidae</taxon>
        <taxon>Theileria</taxon>
    </lineage>
</organism>
<keyword evidence="1" id="KW-0732">Signal</keyword>
<sequence length="503" mass="57480">MMISTLLLCICNFIFFANCSEIDLKTYQITGNVNVFHGYYSKSGKYKMLVGYEDPIEKVYYGSQLVYPDDPEDDKGTKCFVEIFDVYRTINYRIYIVSENPEISDIYKRINYVDDKGVLIKIPKLKFTRRQARKIYLNIDVSNDKIHPFIDKTFGTSDGNNTIECKTKDHYHGWSFSGTHTVSYNFGNAYDSTTPIVVGYKMFDEFMTEFGGVTYYYKNNRLEGLSFDKGDVKLNYIKDFDGPQTLWIAIPSSLTDLVDDKKKLAHSIMNKPELQPLPAGLLMVDVSEEITPSLFGIDKTVGKMGIWHYTLYSVNEKYKQNFKLARIVDSMATNPVLYALGDYATESVVEKYKRNGSILLFITSTIPGSVGNFKSVSSFIWRNQGGTEAWNQLTLTDISYFVKSLNRSGPVQIDVAIHDEPTYVYSKSISEDQNGFYIDLSIKEPDGLAIEENKYLFRSIKGKQTYERGNMPTDPFKKAVYFLSEYSNSRNVVITNSTVPRAV</sequence>
<feature type="signal peptide" evidence="1">
    <location>
        <begin position="1"/>
        <end position="19"/>
    </location>
</feature>
<accession>J4DPQ7</accession>
<dbReference type="KEGG" id="tot:TOT_030000387"/>
<dbReference type="VEuPathDB" id="PiroplasmaDB:TOT_030000387"/>
<dbReference type="eggNOG" id="ENOG502TNEK">
    <property type="taxonomic scope" value="Eukaryota"/>
</dbReference>
<evidence type="ECO:0000256" key="1">
    <source>
        <dbReference type="SAM" id="SignalP"/>
    </source>
</evidence>
<proteinExistence type="predicted"/>
<evidence type="ECO:0000313" key="3">
    <source>
        <dbReference type="Proteomes" id="UP000003786"/>
    </source>
</evidence>
<name>J4DPQ7_THEOR</name>
<dbReference type="OrthoDB" id="361355at2759"/>
<dbReference type="OMA" id="NCAFLEL"/>
<feature type="chain" id="PRO_5003778831" evidence="1">
    <location>
        <begin position="20"/>
        <end position="503"/>
    </location>
</feature>
<dbReference type="EMBL" id="AP011948">
    <property type="protein sequence ID" value="BAM41124.1"/>
    <property type="molecule type" value="Genomic_DNA"/>
</dbReference>
<reference evidence="2 3" key="1">
    <citation type="journal article" date="2012" name="MBio">
        <title>Comparative genome analysis of three eukaryotic parasites with differing abilities to transform leukocytes reveals key mediators of Theileria-induced leukocyte transformation.</title>
        <authorList>
            <person name="Hayashida K."/>
            <person name="Hara Y."/>
            <person name="Abe T."/>
            <person name="Yamasaki C."/>
            <person name="Toyoda A."/>
            <person name="Kosuge T."/>
            <person name="Suzuki Y."/>
            <person name="Sato Y."/>
            <person name="Kawashima S."/>
            <person name="Katayama T."/>
            <person name="Wakaguri H."/>
            <person name="Inoue N."/>
            <person name="Homma K."/>
            <person name="Tada-Umezaki M."/>
            <person name="Yagi Y."/>
            <person name="Fujii Y."/>
            <person name="Habara T."/>
            <person name="Kanehisa M."/>
            <person name="Watanabe H."/>
            <person name="Ito K."/>
            <person name="Gojobori T."/>
            <person name="Sugawara H."/>
            <person name="Imanishi T."/>
            <person name="Weir W."/>
            <person name="Gardner M."/>
            <person name="Pain A."/>
            <person name="Shiels B."/>
            <person name="Hattori M."/>
            <person name="Nene V."/>
            <person name="Sugimoto C."/>
        </authorList>
    </citation>
    <scope>NUCLEOTIDE SEQUENCE [LARGE SCALE GENOMIC DNA]</scope>
    <source>
        <strain evidence="2 3">Shintoku</strain>
    </source>
</reference>
<dbReference type="AlphaFoldDB" id="J4DPQ7"/>
<keyword evidence="3" id="KW-1185">Reference proteome</keyword>
<gene>
    <name evidence="2" type="ORF">TOT_030000387</name>
</gene>